<dbReference type="Proteomes" id="UP001225596">
    <property type="component" value="Unassembled WGS sequence"/>
</dbReference>
<dbReference type="EMBL" id="JAUYVH010000003">
    <property type="protein sequence ID" value="MDQ9170430.1"/>
    <property type="molecule type" value="Genomic_DNA"/>
</dbReference>
<evidence type="ECO:0008006" key="3">
    <source>
        <dbReference type="Google" id="ProtNLM"/>
    </source>
</evidence>
<reference evidence="1 2" key="1">
    <citation type="submission" date="2023-08" db="EMBL/GenBank/DDBJ databases">
        <title>Oxalobacteraceae gen .nov., isolated from river sludge outside the plant.</title>
        <authorList>
            <person name="Zhao S.Y."/>
        </authorList>
    </citation>
    <scope>NUCLEOTIDE SEQUENCE [LARGE SCALE GENOMIC DNA]</scope>
    <source>
        <strain evidence="1 2">R-40</strain>
    </source>
</reference>
<keyword evidence="2" id="KW-1185">Reference proteome</keyword>
<dbReference type="RefSeq" id="WP_338436351.1">
    <property type="nucleotide sequence ID" value="NZ_JAUYVH010000003.1"/>
</dbReference>
<evidence type="ECO:0000313" key="2">
    <source>
        <dbReference type="Proteomes" id="UP001225596"/>
    </source>
</evidence>
<dbReference type="Gene3D" id="6.10.140.1340">
    <property type="match status" value="1"/>
</dbReference>
<gene>
    <name evidence="1" type="ORF">Q8A64_08400</name>
</gene>
<name>A0ABU1BN52_9BURK</name>
<organism evidence="1 2">
    <name type="scientific">Keguizhuia sedimenti</name>
    <dbReference type="NCBI Taxonomy" id="3064264"/>
    <lineage>
        <taxon>Bacteria</taxon>
        <taxon>Pseudomonadati</taxon>
        <taxon>Pseudomonadota</taxon>
        <taxon>Betaproteobacteria</taxon>
        <taxon>Burkholderiales</taxon>
        <taxon>Oxalobacteraceae</taxon>
        <taxon>Keguizhuia</taxon>
    </lineage>
</organism>
<sequence>MLTYAEDTTASSGDRVRRSTKIDLNEKIDRVTESNIQAYVNSSHATIEKRIQELDEEWDIERVLEVNASTLALTGLALGLTVNRRWLALPAVVMAFLFQHGVQGWCPPLPVLRRLGVRTRGEIDREKYALKALMTRR</sequence>
<protein>
    <recommendedName>
        <fullName evidence="3">DUF2892 domain-containing protein</fullName>
    </recommendedName>
</protein>
<accession>A0ABU1BN52</accession>
<evidence type="ECO:0000313" key="1">
    <source>
        <dbReference type="EMBL" id="MDQ9170430.1"/>
    </source>
</evidence>
<proteinExistence type="predicted"/>
<comment type="caution">
    <text evidence="1">The sequence shown here is derived from an EMBL/GenBank/DDBJ whole genome shotgun (WGS) entry which is preliminary data.</text>
</comment>